<reference evidence="1 2" key="1">
    <citation type="journal article" date="2022" name="DNA Res.">
        <title>Chromosomal-level genome assembly of the orchid tree Bauhinia variegata (Leguminosae; Cercidoideae) supports the allotetraploid origin hypothesis of Bauhinia.</title>
        <authorList>
            <person name="Zhong Y."/>
            <person name="Chen Y."/>
            <person name="Zheng D."/>
            <person name="Pang J."/>
            <person name="Liu Y."/>
            <person name="Luo S."/>
            <person name="Meng S."/>
            <person name="Qian L."/>
            <person name="Wei D."/>
            <person name="Dai S."/>
            <person name="Zhou R."/>
        </authorList>
    </citation>
    <scope>NUCLEOTIDE SEQUENCE [LARGE SCALE GENOMIC DNA]</scope>
    <source>
        <strain evidence="1">BV-YZ2020</strain>
    </source>
</reference>
<name>A0ACB9PC92_BAUVA</name>
<evidence type="ECO:0000313" key="1">
    <source>
        <dbReference type="EMBL" id="KAI4345647.1"/>
    </source>
</evidence>
<accession>A0ACB9PC92</accession>
<organism evidence="1 2">
    <name type="scientific">Bauhinia variegata</name>
    <name type="common">Purple orchid tree</name>
    <name type="synonym">Phanera variegata</name>
    <dbReference type="NCBI Taxonomy" id="167791"/>
    <lineage>
        <taxon>Eukaryota</taxon>
        <taxon>Viridiplantae</taxon>
        <taxon>Streptophyta</taxon>
        <taxon>Embryophyta</taxon>
        <taxon>Tracheophyta</taxon>
        <taxon>Spermatophyta</taxon>
        <taxon>Magnoliopsida</taxon>
        <taxon>eudicotyledons</taxon>
        <taxon>Gunneridae</taxon>
        <taxon>Pentapetalae</taxon>
        <taxon>rosids</taxon>
        <taxon>fabids</taxon>
        <taxon>Fabales</taxon>
        <taxon>Fabaceae</taxon>
        <taxon>Cercidoideae</taxon>
        <taxon>Cercideae</taxon>
        <taxon>Bauhiniinae</taxon>
        <taxon>Bauhinia</taxon>
    </lineage>
</organism>
<comment type="caution">
    <text evidence="1">The sequence shown here is derived from an EMBL/GenBank/DDBJ whole genome shotgun (WGS) entry which is preliminary data.</text>
</comment>
<keyword evidence="2" id="KW-1185">Reference proteome</keyword>
<evidence type="ECO:0000313" key="2">
    <source>
        <dbReference type="Proteomes" id="UP000828941"/>
    </source>
</evidence>
<sequence length="197" mass="21811">MSSRGASLLAVSSLTTLCKGHSSNSVADPIRTLHMLKAISTAAERPDFQSAGGYHVDYSSGYQQNNDGFYRESQNHTDPQHLPNAQSPGKIFHGIDQIQMGVDYIAAETSHLSNAKPDEQSAGTYKGKLEELDSLCMDGKVKEAVKVLGLLEKHHVRVDLPRYLQFMHQCGEAKSLDEGKIIHQHVLRFMSARITEY</sequence>
<dbReference type="EMBL" id="CM039430">
    <property type="protein sequence ID" value="KAI4345647.1"/>
    <property type="molecule type" value="Genomic_DNA"/>
</dbReference>
<proteinExistence type="predicted"/>
<dbReference type="Proteomes" id="UP000828941">
    <property type="component" value="Chromosome 5"/>
</dbReference>
<gene>
    <name evidence="1" type="ORF">L6164_012747</name>
</gene>
<protein>
    <submittedName>
        <fullName evidence="1">Uncharacterized protein</fullName>
    </submittedName>
</protein>